<dbReference type="FunFam" id="1.20.930.20:FF:000006">
    <property type="entry name" value="Armadillo repeat only 4"/>
    <property type="match status" value="1"/>
</dbReference>
<keyword evidence="1" id="KW-0677">Repeat</keyword>
<dbReference type="Pfam" id="PF25055">
    <property type="entry name" value="DUF7792"/>
    <property type="match status" value="1"/>
</dbReference>
<evidence type="ECO:0000313" key="4">
    <source>
        <dbReference type="Proteomes" id="UP000886885"/>
    </source>
</evidence>
<dbReference type="AlphaFoldDB" id="A0A8X7ZV84"/>
<dbReference type="PANTHER" id="PTHR46168">
    <property type="entry name" value="ARMADILLO REPEAT ONLY 4"/>
    <property type="match status" value="1"/>
</dbReference>
<dbReference type="InterPro" id="IPR000225">
    <property type="entry name" value="Armadillo"/>
</dbReference>
<organism evidence="3 4">
    <name type="scientific">Populus tomentosa</name>
    <name type="common">Chinese white poplar</name>
    <dbReference type="NCBI Taxonomy" id="118781"/>
    <lineage>
        <taxon>Eukaryota</taxon>
        <taxon>Viridiplantae</taxon>
        <taxon>Streptophyta</taxon>
        <taxon>Embryophyta</taxon>
        <taxon>Tracheophyta</taxon>
        <taxon>Spermatophyta</taxon>
        <taxon>Magnoliopsida</taxon>
        <taxon>eudicotyledons</taxon>
        <taxon>Gunneridae</taxon>
        <taxon>Pentapetalae</taxon>
        <taxon>rosids</taxon>
        <taxon>fabids</taxon>
        <taxon>Malpighiales</taxon>
        <taxon>Salicaceae</taxon>
        <taxon>Saliceae</taxon>
        <taxon>Populus</taxon>
    </lineage>
</organism>
<dbReference type="Pfam" id="PF00514">
    <property type="entry name" value="Arm"/>
    <property type="match status" value="1"/>
</dbReference>
<dbReference type="EMBL" id="JAAWWB010000009">
    <property type="protein sequence ID" value="KAG6775695.1"/>
    <property type="molecule type" value="Genomic_DNA"/>
</dbReference>
<dbReference type="Proteomes" id="UP000886885">
    <property type="component" value="Chromosome 5A"/>
</dbReference>
<dbReference type="PANTHER" id="PTHR46168:SF9">
    <property type="entry name" value="ARMADILLO REPEAT ONLY 2"/>
    <property type="match status" value="1"/>
</dbReference>
<evidence type="ECO:0000313" key="3">
    <source>
        <dbReference type="EMBL" id="KAG6775695.1"/>
    </source>
</evidence>
<feature type="domain" description="DUF7792" evidence="2">
    <location>
        <begin position="6"/>
        <end position="122"/>
    </location>
</feature>
<name>A0A8X7ZV84_POPTO</name>
<comment type="caution">
    <text evidence="3">The sequence shown here is derived from an EMBL/GenBank/DDBJ whole genome shotgun (WGS) entry which is preliminary data.</text>
</comment>
<dbReference type="SMART" id="SM00185">
    <property type="entry name" value="ARM"/>
    <property type="match status" value="5"/>
</dbReference>
<reference evidence="3" key="1">
    <citation type="journal article" date="2020" name="bioRxiv">
        <title>Hybrid origin of Populus tomentosa Carr. identified through genome sequencing and phylogenomic analysis.</title>
        <authorList>
            <person name="An X."/>
            <person name="Gao K."/>
            <person name="Chen Z."/>
            <person name="Li J."/>
            <person name="Yang X."/>
            <person name="Yang X."/>
            <person name="Zhou J."/>
            <person name="Guo T."/>
            <person name="Zhao T."/>
            <person name="Huang S."/>
            <person name="Miao D."/>
            <person name="Khan W.U."/>
            <person name="Rao P."/>
            <person name="Ye M."/>
            <person name="Lei B."/>
            <person name="Liao W."/>
            <person name="Wang J."/>
            <person name="Ji L."/>
            <person name="Li Y."/>
            <person name="Guo B."/>
            <person name="Mustafa N.S."/>
            <person name="Li S."/>
            <person name="Yun Q."/>
            <person name="Keller S.R."/>
            <person name="Mao J."/>
            <person name="Zhang R."/>
            <person name="Strauss S.H."/>
        </authorList>
    </citation>
    <scope>NUCLEOTIDE SEQUENCE</scope>
    <source>
        <strain evidence="3">GM15</strain>
        <tissue evidence="3">Leaf</tissue>
    </source>
</reference>
<evidence type="ECO:0000256" key="1">
    <source>
        <dbReference type="ARBA" id="ARBA00022737"/>
    </source>
</evidence>
<evidence type="ECO:0000259" key="2">
    <source>
        <dbReference type="Pfam" id="PF25055"/>
    </source>
</evidence>
<accession>A0A8X7ZV84</accession>
<dbReference type="FunFam" id="1.25.10.10:FF:000543">
    <property type="entry name" value="Armadillo repeat only 2"/>
    <property type="match status" value="1"/>
</dbReference>
<dbReference type="InterPro" id="IPR056694">
    <property type="entry name" value="DUF7792"/>
</dbReference>
<protein>
    <recommendedName>
        <fullName evidence="2">DUF7792 domain-containing protein</fullName>
    </recommendedName>
</protein>
<dbReference type="OrthoDB" id="7537227at2759"/>
<proteinExistence type="predicted"/>
<gene>
    <name evidence="3" type="ORF">POTOM_019185</name>
</gene>
<sequence>MADLVKQILAKPIQLADQVIKVADEASSFKQECGELKSKTEKLATLLRQAARASSDLYERPARRIIEDTVQVLDKALILVIKCRANGLMKRVFTIIPAAAFRKMGSQLENSIGDVSWLLRVSASADDRDDEYLGLPPIAANEPILCLIWEQIAILYTGSVDDRSDAAASLVSLARDNDRYGKLIIEEGGVPPLLKLVKEGKLEGQENAARAIGLLGRDPESVEHMIVVGVCSVFAKILKEGPMKVQVVVAWAVSEFAANYPKCQDLFAQHNIIRLLVGHIAFETVQEHSKYAIVSKATSIHALVIASNNSNVTHDVNKQVVDEDQSRIPYPTQDKSPNQLHTVVTDTMAMNAAMKRPLQKPGANSNGANVNFAKSNGSNNLKQNYQPHHQHNHSISGVSVKGRELEDPATKANMKAMAASALWHLAKGNSPICRSITESRALLCFAVLLEKGREDVQYNCAMALMEITAVAEKDADLRRSAFKPNSPACKAVIDQMLKVIEKADSVLLIPCIRAIGNLARTFRATETRMICPLVRLLDEREAEISMEAAIALTKFACKENYLHLDHCKAIISAGGAKHLIQLVYFNEQIVQLSALPLLCYIALHVPDSEELARAEVLNVLEWSSKQSHMVQDEKLEALLPEAKSRLELYQSRVDPVLGIRPCYDSLLYNDRPHSLSWNCHKRRQGGENMSKMVRIRVEGGEMTQEIDQKVNSAVYCSTYEKSNVTLAFNS</sequence>
<dbReference type="FunFam" id="1.25.10.10:FF:000476">
    <property type="entry name" value="Armadillo repeat only 2"/>
    <property type="match status" value="1"/>
</dbReference>
<keyword evidence="4" id="KW-1185">Reference proteome</keyword>